<dbReference type="PANTHER" id="PTHR40517:SF1">
    <property type="entry name" value="METAL-DEPENDENT PHOSPHOHYDROLASE, HD SUPERFAMILY-RELATED"/>
    <property type="match status" value="1"/>
</dbReference>
<accession>A0A1G1YMQ2</accession>
<reference evidence="1 2" key="1">
    <citation type="journal article" date="2016" name="Nat. Commun.">
        <title>Thousands of microbial genomes shed light on interconnected biogeochemical processes in an aquifer system.</title>
        <authorList>
            <person name="Anantharaman K."/>
            <person name="Brown C.T."/>
            <person name="Hug L.A."/>
            <person name="Sharon I."/>
            <person name="Castelle C.J."/>
            <person name="Probst A.J."/>
            <person name="Thomas B.C."/>
            <person name="Singh A."/>
            <person name="Wilkins M.J."/>
            <person name="Karaoz U."/>
            <person name="Brodie E.L."/>
            <person name="Williams K.H."/>
            <person name="Hubbard S.S."/>
            <person name="Banfield J.F."/>
        </authorList>
    </citation>
    <scope>NUCLEOTIDE SEQUENCE [LARGE SCALE GENOMIC DNA]</scope>
</reference>
<proteinExistence type="predicted"/>
<gene>
    <name evidence="1" type="ORF">A3A02_03080</name>
</gene>
<comment type="caution">
    <text evidence="1">The sequence shown here is derived from an EMBL/GenBank/DDBJ whole genome shotgun (WGS) entry which is preliminary data.</text>
</comment>
<organism evidence="1 2">
    <name type="scientific">Candidatus Buchananbacteria bacterium RIFCSPLOWO2_01_FULL_39_33</name>
    <dbReference type="NCBI Taxonomy" id="1797543"/>
    <lineage>
        <taxon>Bacteria</taxon>
        <taxon>Candidatus Buchananiibacteriota</taxon>
    </lineage>
</organism>
<dbReference type="AlphaFoldDB" id="A0A1G1YMQ2"/>
<dbReference type="EMBL" id="MHIM01000006">
    <property type="protein sequence ID" value="OGY53076.1"/>
    <property type="molecule type" value="Genomic_DNA"/>
</dbReference>
<evidence type="ECO:0000313" key="2">
    <source>
        <dbReference type="Proteomes" id="UP000177376"/>
    </source>
</evidence>
<dbReference type="InterPro" id="IPR003607">
    <property type="entry name" value="HD/PDEase_dom"/>
</dbReference>
<dbReference type="SUPFAM" id="SSF109604">
    <property type="entry name" value="HD-domain/PDEase-like"/>
    <property type="match status" value="1"/>
</dbReference>
<sequence length="232" mass="26356">MPAKGGSAPGGKLTLDQVKNNPNIKCFLKQTDLFLDAIGFTDHGQRHINIVADRAGTLAQKIGLNKNDQELSAIAGYCHDMGNFLGRTYHHYWAALLFSQVFMEEMDGSSDLATIMQAIVTHDKNEVKIVSKVSAVLILADKSDVHRTRVRKKDIKNIKSDIHDRVNYSVTENKLSVDRGKREIILRLKIDTNITKLLEYFEIFINRMTYCRLAADYLGYKFVLYINNFKLS</sequence>
<protein>
    <recommendedName>
        <fullName evidence="3">HD domain-containing protein</fullName>
    </recommendedName>
</protein>
<dbReference type="Gene3D" id="1.10.3210.10">
    <property type="entry name" value="Hypothetical protein af1432"/>
    <property type="match status" value="1"/>
</dbReference>
<dbReference type="Proteomes" id="UP000177376">
    <property type="component" value="Unassembled WGS sequence"/>
</dbReference>
<evidence type="ECO:0000313" key="1">
    <source>
        <dbReference type="EMBL" id="OGY53076.1"/>
    </source>
</evidence>
<dbReference type="InterPro" id="IPR039967">
    <property type="entry name" value="MJ1020-like"/>
</dbReference>
<name>A0A1G1YMQ2_9BACT</name>
<dbReference type="CDD" id="cd00077">
    <property type="entry name" value="HDc"/>
    <property type="match status" value="1"/>
</dbReference>
<evidence type="ECO:0008006" key="3">
    <source>
        <dbReference type="Google" id="ProtNLM"/>
    </source>
</evidence>
<dbReference type="PANTHER" id="PTHR40517">
    <property type="entry name" value="METAL-DEPENDENT PHOSPHOHYDROLASE, HD SUPERFAMILY-RELATED"/>
    <property type="match status" value="1"/>
</dbReference>